<dbReference type="GO" id="GO:0046933">
    <property type="term" value="F:proton-transporting ATP synthase activity, rotational mechanism"/>
    <property type="evidence" value="ECO:0007669"/>
    <property type="project" value="UniProtKB-UniRule"/>
</dbReference>
<evidence type="ECO:0000256" key="5">
    <source>
        <dbReference type="ARBA" id="ARBA00023136"/>
    </source>
</evidence>
<comment type="subunit">
    <text evidence="8 9">F-type ATPases have 2 components, CF(1) - the catalytic core - and CF(0) - the membrane proton channel. CF(1) has five subunits: alpha(3), beta(3), gamma(1), delta(1), epsilon(1). CF(0) has three main subunits: a, b and c.</text>
</comment>
<evidence type="ECO:0000313" key="12">
    <source>
        <dbReference type="EMBL" id="SER03603.1"/>
    </source>
</evidence>
<evidence type="ECO:0000256" key="3">
    <source>
        <dbReference type="ARBA" id="ARBA00022448"/>
    </source>
</evidence>
<feature type="domain" description="ATP synthase epsilon subunit C-terminal" evidence="10">
    <location>
        <begin position="88"/>
        <end position="134"/>
    </location>
</feature>
<proteinExistence type="inferred from homology"/>
<dbReference type="NCBIfam" id="TIGR01216">
    <property type="entry name" value="ATP_synt_epsi"/>
    <property type="match status" value="1"/>
</dbReference>
<dbReference type="SUPFAM" id="SSF46604">
    <property type="entry name" value="Epsilon subunit of F1F0-ATP synthase C-terminal domain"/>
    <property type="match status" value="1"/>
</dbReference>
<keyword evidence="5 8" id="KW-0472">Membrane</keyword>
<dbReference type="Gene3D" id="2.60.15.10">
    <property type="entry name" value="F0F1 ATP synthase delta/epsilon subunit, N-terminal"/>
    <property type="match status" value="1"/>
</dbReference>
<organism evidence="12 13">
    <name type="scientific">Butyrivibrio fibrisolvens</name>
    <dbReference type="NCBI Taxonomy" id="831"/>
    <lineage>
        <taxon>Bacteria</taxon>
        <taxon>Bacillati</taxon>
        <taxon>Bacillota</taxon>
        <taxon>Clostridia</taxon>
        <taxon>Lachnospirales</taxon>
        <taxon>Lachnospiraceae</taxon>
        <taxon>Butyrivibrio</taxon>
    </lineage>
</organism>
<dbReference type="GO" id="GO:0045259">
    <property type="term" value="C:proton-transporting ATP synthase complex"/>
    <property type="evidence" value="ECO:0007669"/>
    <property type="project" value="UniProtKB-KW"/>
</dbReference>
<evidence type="ECO:0000313" key="13">
    <source>
        <dbReference type="Proteomes" id="UP000182584"/>
    </source>
</evidence>
<protein>
    <recommendedName>
        <fullName evidence="8">ATP synthase epsilon chain</fullName>
    </recommendedName>
    <alternativeName>
        <fullName evidence="8">ATP synthase F1 sector epsilon subunit</fullName>
    </alternativeName>
    <alternativeName>
        <fullName evidence="8">F-ATPase epsilon subunit</fullName>
    </alternativeName>
</protein>
<evidence type="ECO:0000256" key="2">
    <source>
        <dbReference type="ARBA" id="ARBA00005712"/>
    </source>
</evidence>
<comment type="similarity">
    <text evidence="2 8 9">Belongs to the ATPase epsilon chain family.</text>
</comment>
<dbReference type="PANTHER" id="PTHR13822">
    <property type="entry name" value="ATP SYNTHASE DELTA/EPSILON CHAIN"/>
    <property type="match status" value="1"/>
</dbReference>
<keyword evidence="4 8" id="KW-0406">Ion transport</keyword>
<dbReference type="Gene3D" id="1.20.5.440">
    <property type="entry name" value="ATP synthase delta/epsilon subunit, C-terminal domain"/>
    <property type="match status" value="1"/>
</dbReference>
<dbReference type="Proteomes" id="UP000182584">
    <property type="component" value="Unassembled WGS sequence"/>
</dbReference>
<dbReference type="InterPro" id="IPR020547">
    <property type="entry name" value="ATP_synth_F1_esu_C"/>
</dbReference>
<accession>A0A1H9KXU5</accession>
<dbReference type="InterPro" id="IPR001469">
    <property type="entry name" value="ATP_synth_F1_dsu/esu"/>
</dbReference>
<evidence type="ECO:0000256" key="6">
    <source>
        <dbReference type="ARBA" id="ARBA00023196"/>
    </source>
</evidence>
<keyword evidence="3 8" id="KW-0813">Transport</keyword>
<reference evidence="12 13" key="1">
    <citation type="submission" date="2016-10" db="EMBL/GenBank/DDBJ databases">
        <authorList>
            <person name="de Groot N.N."/>
        </authorList>
    </citation>
    <scope>NUCLEOTIDE SEQUENCE [LARGE SCALE GENOMIC DNA]</scope>
    <source>
        <strain evidence="12 13">AR40</strain>
    </source>
</reference>
<dbReference type="HAMAP" id="MF_00530">
    <property type="entry name" value="ATP_synth_epsil_bac"/>
    <property type="match status" value="1"/>
</dbReference>
<dbReference type="PANTHER" id="PTHR13822:SF10">
    <property type="entry name" value="ATP SYNTHASE EPSILON CHAIN, CHLOROPLASTIC"/>
    <property type="match status" value="1"/>
</dbReference>
<dbReference type="InterPro" id="IPR020546">
    <property type="entry name" value="ATP_synth_F1_dsu/esu_N"/>
</dbReference>
<dbReference type="CDD" id="cd12152">
    <property type="entry name" value="F1-ATPase_delta"/>
    <property type="match status" value="1"/>
</dbReference>
<keyword evidence="7 8" id="KW-0066">ATP synthesis</keyword>
<dbReference type="OrthoDB" id="9804110at2"/>
<dbReference type="GO" id="GO:0005886">
    <property type="term" value="C:plasma membrane"/>
    <property type="evidence" value="ECO:0007669"/>
    <property type="project" value="UniProtKB-SubCell"/>
</dbReference>
<comment type="function">
    <text evidence="8">Produces ATP from ADP in the presence of a proton gradient across the membrane.</text>
</comment>
<dbReference type="InterPro" id="IPR036794">
    <property type="entry name" value="ATP_F1_dsu/esu_C_sf"/>
</dbReference>
<gene>
    <name evidence="8" type="primary">atpC</name>
    <name evidence="12" type="ORF">SAMN04487884_101197</name>
</gene>
<dbReference type="EMBL" id="FOGJ01000001">
    <property type="protein sequence ID" value="SER03603.1"/>
    <property type="molecule type" value="Genomic_DNA"/>
</dbReference>
<evidence type="ECO:0000259" key="11">
    <source>
        <dbReference type="Pfam" id="PF02823"/>
    </source>
</evidence>
<keyword evidence="6 8" id="KW-0139">CF(1)</keyword>
<evidence type="ECO:0000256" key="7">
    <source>
        <dbReference type="ARBA" id="ARBA00023310"/>
    </source>
</evidence>
<keyword evidence="8" id="KW-0375">Hydrogen ion transport</keyword>
<dbReference type="InterPro" id="IPR036771">
    <property type="entry name" value="ATPsynth_dsu/esu_N"/>
</dbReference>
<evidence type="ECO:0000256" key="1">
    <source>
        <dbReference type="ARBA" id="ARBA00004202"/>
    </source>
</evidence>
<evidence type="ECO:0000256" key="4">
    <source>
        <dbReference type="ARBA" id="ARBA00023065"/>
    </source>
</evidence>
<dbReference type="eggNOG" id="COG0355">
    <property type="taxonomic scope" value="Bacteria"/>
</dbReference>
<dbReference type="RefSeq" id="WP_027217202.1">
    <property type="nucleotide sequence ID" value="NZ_FOGJ01000001.1"/>
</dbReference>
<comment type="subcellular location">
    <subcellularLocation>
        <location evidence="1 8">Cell membrane</location>
        <topology evidence="1 8">Peripheral membrane protein</topology>
    </subcellularLocation>
</comment>
<evidence type="ECO:0000259" key="10">
    <source>
        <dbReference type="Pfam" id="PF00401"/>
    </source>
</evidence>
<dbReference type="Pfam" id="PF02823">
    <property type="entry name" value="ATP-synt_DE_N"/>
    <property type="match status" value="1"/>
</dbReference>
<dbReference type="SUPFAM" id="SSF51344">
    <property type="entry name" value="Epsilon subunit of F1F0-ATP synthase N-terminal domain"/>
    <property type="match status" value="1"/>
</dbReference>
<keyword evidence="8" id="KW-1003">Cell membrane</keyword>
<dbReference type="Pfam" id="PF00401">
    <property type="entry name" value="ATP-synt_DE"/>
    <property type="match status" value="1"/>
</dbReference>
<evidence type="ECO:0000256" key="9">
    <source>
        <dbReference type="RuleBase" id="RU003656"/>
    </source>
</evidence>
<feature type="domain" description="ATP synthase F1 complex delta/epsilon subunit N-terminal" evidence="11">
    <location>
        <begin position="5"/>
        <end position="83"/>
    </location>
</feature>
<dbReference type="AlphaFoldDB" id="A0A1H9KXU5"/>
<sequence>MATPFHLQIATPDGSKLDGQATRIILRTIDGDVCVMARHTNYCSALGMGPAKVEFEDGTVKTAACMGGMINVMDGECRVVATTWEWKEDIDLERAQDAKKRAQERLATKDKLGDKDVMLAEAKLKRALIRSDVANKK</sequence>
<name>A0A1H9KXU5_BUTFI</name>
<dbReference type="GO" id="GO:0005524">
    <property type="term" value="F:ATP binding"/>
    <property type="evidence" value="ECO:0007669"/>
    <property type="project" value="UniProtKB-UniRule"/>
</dbReference>
<evidence type="ECO:0000256" key="8">
    <source>
        <dbReference type="HAMAP-Rule" id="MF_00530"/>
    </source>
</evidence>